<accession>A0A8W7P2J9</accession>
<proteinExistence type="predicted"/>
<dbReference type="Proteomes" id="UP000075882">
    <property type="component" value="Unassembled WGS sequence"/>
</dbReference>
<evidence type="ECO:0000256" key="1">
    <source>
        <dbReference type="SAM" id="Phobius"/>
    </source>
</evidence>
<dbReference type="AlphaFoldDB" id="A0A8W7P2J9"/>
<organism evidence="2">
    <name type="scientific">Anopheles coluzzii</name>
    <name type="common">African malaria mosquito</name>
    <dbReference type="NCBI Taxonomy" id="1518534"/>
    <lineage>
        <taxon>Eukaryota</taxon>
        <taxon>Metazoa</taxon>
        <taxon>Ecdysozoa</taxon>
        <taxon>Arthropoda</taxon>
        <taxon>Hexapoda</taxon>
        <taxon>Insecta</taxon>
        <taxon>Pterygota</taxon>
        <taxon>Neoptera</taxon>
        <taxon>Endopterygota</taxon>
        <taxon>Diptera</taxon>
        <taxon>Nematocera</taxon>
        <taxon>Culicoidea</taxon>
        <taxon>Culicidae</taxon>
        <taxon>Anophelinae</taxon>
        <taxon>Anopheles</taxon>
    </lineage>
</organism>
<evidence type="ECO:0000313" key="2">
    <source>
        <dbReference type="EnsemblMetazoa" id="ACOM023877-PA.1"/>
    </source>
</evidence>
<name>A0A8W7P2J9_ANOCL</name>
<keyword evidence="1" id="KW-0472">Membrane</keyword>
<dbReference type="EnsemblMetazoa" id="ACOM023877-RA">
    <property type="protein sequence ID" value="ACOM023877-PA.1"/>
    <property type="gene ID" value="ACOM023877"/>
</dbReference>
<feature type="transmembrane region" description="Helical" evidence="1">
    <location>
        <begin position="43"/>
        <end position="65"/>
    </location>
</feature>
<reference evidence="2" key="1">
    <citation type="submission" date="2022-08" db="UniProtKB">
        <authorList>
            <consortium name="EnsemblMetazoa"/>
        </authorList>
    </citation>
    <scope>IDENTIFICATION</scope>
</reference>
<protein>
    <submittedName>
        <fullName evidence="2">Uncharacterized protein</fullName>
    </submittedName>
</protein>
<sequence>MRETTKRSTTTVGSFRHCDTTGTLPASSIKTVPLVPSPQPSGFQAILLIMAACTELICVASFSIAMSRSPQRASLFNSSTWFT</sequence>
<keyword evidence="1" id="KW-1133">Transmembrane helix</keyword>
<keyword evidence="1" id="KW-0812">Transmembrane</keyword>